<accession>A0A1Q5Q4E7</accession>
<dbReference type="AlphaFoldDB" id="A0A1Q5Q4E7"/>
<keyword evidence="3" id="KW-1185">Reference proteome</keyword>
<dbReference type="OrthoDB" id="9812295at2"/>
<organism evidence="2 3">
    <name type="scientific">Bowdeniella nasicola</name>
    <dbReference type="NCBI Taxonomy" id="208480"/>
    <lineage>
        <taxon>Bacteria</taxon>
        <taxon>Bacillati</taxon>
        <taxon>Actinomycetota</taxon>
        <taxon>Actinomycetes</taxon>
        <taxon>Actinomycetales</taxon>
        <taxon>Actinomycetaceae</taxon>
        <taxon>Bowdeniella</taxon>
    </lineage>
</organism>
<sequence length="188" mass="20775">MTKKILIVAASTRPTRIGHHYAEWFAQRAGNHEAFEVQSVDLRELNLPLIDEPRHPRFGDYQHEHTKNWAATVVGADAVVFVMPEYNFAFTAPLKNAIDYLFKEWNDKPVGFVSYGGASGGLRAVNALTPVMFALNMKTVHPVVAIPFAMRYVKDGTLELPESFDETADALVAALADAIGPFEADTQA</sequence>
<dbReference type="EMBL" id="MQVR01000009">
    <property type="protein sequence ID" value="OKL54695.1"/>
    <property type="molecule type" value="Genomic_DNA"/>
</dbReference>
<gene>
    <name evidence="2" type="ORF">BSZ39_02605</name>
</gene>
<dbReference type="Gene3D" id="3.40.50.360">
    <property type="match status" value="1"/>
</dbReference>
<dbReference type="InterPro" id="IPR005025">
    <property type="entry name" value="FMN_Rdtase-like_dom"/>
</dbReference>
<feature type="domain" description="NADPH-dependent FMN reductase-like" evidence="1">
    <location>
        <begin position="4"/>
        <end position="149"/>
    </location>
</feature>
<evidence type="ECO:0000313" key="3">
    <source>
        <dbReference type="Proteomes" id="UP000185628"/>
    </source>
</evidence>
<comment type="caution">
    <text evidence="2">The sequence shown here is derived from an EMBL/GenBank/DDBJ whole genome shotgun (WGS) entry which is preliminary data.</text>
</comment>
<protein>
    <recommendedName>
        <fullName evidence="1">NADPH-dependent FMN reductase-like domain-containing protein</fullName>
    </recommendedName>
</protein>
<dbReference type="SUPFAM" id="SSF52218">
    <property type="entry name" value="Flavoproteins"/>
    <property type="match status" value="1"/>
</dbReference>
<dbReference type="RefSeq" id="WP_073715837.1">
    <property type="nucleotide sequence ID" value="NZ_MQVR01000009.1"/>
</dbReference>
<dbReference type="PANTHER" id="PTHR30543:SF21">
    <property type="entry name" value="NAD(P)H-DEPENDENT FMN REDUCTASE LOT6"/>
    <property type="match status" value="1"/>
</dbReference>
<dbReference type="Proteomes" id="UP000185628">
    <property type="component" value="Unassembled WGS sequence"/>
</dbReference>
<name>A0A1Q5Q4E7_9ACTO</name>
<dbReference type="PANTHER" id="PTHR30543">
    <property type="entry name" value="CHROMATE REDUCTASE"/>
    <property type="match status" value="1"/>
</dbReference>
<evidence type="ECO:0000313" key="2">
    <source>
        <dbReference type="EMBL" id="OKL54695.1"/>
    </source>
</evidence>
<dbReference type="InterPro" id="IPR050712">
    <property type="entry name" value="NAD(P)H-dep_reductase"/>
</dbReference>
<dbReference type="GO" id="GO:0016491">
    <property type="term" value="F:oxidoreductase activity"/>
    <property type="evidence" value="ECO:0007669"/>
    <property type="project" value="InterPro"/>
</dbReference>
<evidence type="ECO:0000259" key="1">
    <source>
        <dbReference type="Pfam" id="PF03358"/>
    </source>
</evidence>
<dbReference type="GO" id="GO:0010181">
    <property type="term" value="F:FMN binding"/>
    <property type="evidence" value="ECO:0007669"/>
    <property type="project" value="TreeGrafter"/>
</dbReference>
<proteinExistence type="predicted"/>
<reference evidence="3" key="1">
    <citation type="submission" date="2016-12" db="EMBL/GenBank/DDBJ databases">
        <authorList>
            <person name="Meng X."/>
        </authorList>
    </citation>
    <scope>NUCLEOTIDE SEQUENCE [LARGE SCALE GENOMIC DNA]</scope>
    <source>
        <strain evidence="3">DSM 19116</strain>
    </source>
</reference>
<dbReference type="GO" id="GO:0005829">
    <property type="term" value="C:cytosol"/>
    <property type="evidence" value="ECO:0007669"/>
    <property type="project" value="TreeGrafter"/>
</dbReference>
<dbReference type="Pfam" id="PF03358">
    <property type="entry name" value="FMN_red"/>
    <property type="match status" value="1"/>
</dbReference>
<dbReference type="InterPro" id="IPR029039">
    <property type="entry name" value="Flavoprotein-like_sf"/>
</dbReference>